<dbReference type="PaxDb" id="353153-Q4CNW8"/>
<dbReference type="GeneID" id="3533084"/>
<protein>
    <submittedName>
        <fullName evidence="1">Uncharacterized protein</fullName>
    </submittedName>
</protein>
<dbReference type="RefSeq" id="XP_803498.1">
    <property type="nucleotide sequence ID" value="XM_798405.1"/>
</dbReference>
<name>Q4CNW8_TRYCC</name>
<sequence>MHVESVRRAANRTCERCGEPSLRIAEHSVCSAWMNDCTTRRRRSRRRIVDKSNGFIQMRAAVRSVFESSTMRMFFSLGIARQQTLRQSHVTAVLSTITPILGGLRVGMKEPGAVRHLHVMPPAVMPAVIMSMKWALSGTVRGGTQTDLPVIFTVRTHRTRLLMDSPMKRCWRRSD</sequence>
<keyword evidence="2" id="KW-1185">Reference proteome</keyword>
<dbReference type="InParanoid" id="Q4CNW8"/>
<comment type="caution">
    <text evidence="1">The sequence shown here is derived from an EMBL/GenBank/DDBJ whole genome shotgun (WGS) entry which is preliminary data.</text>
</comment>
<dbReference type="AlphaFoldDB" id="Q4CNW8"/>
<evidence type="ECO:0000313" key="2">
    <source>
        <dbReference type="Proteomes" id="UP000002296"/>
    </source>
</evidence>
<organism evidence="1 2">
    <name type="scientific">Trypanosoma cruzi (strain CL Brener)</name>
    <dbReference type="NCBI Taxonomy" id="353153"/>
    <lineage>
        <taxon>Eukaryota</taxon>
        <taxon>Discoba</taxon>
        <taxon>Euglenozoa</taxon>
        <taxon>Kinetoplastea</taxon>
        <taxon>Metakinetoplastina</taxon>
        <taxon>Trypanosomatida</taxon>
        <taxon>Trypanosomatidae</taxon>
        <taxon>Trypanosoma</taxon>
        <taxon>Schizotrypanum</taxon>
    </lineage>
</organism>
<dbReference type="EMBL" id="AAHK01002811">
    <property type="protein sequence ID" value="EAN81971.1"/>
    <property type="molecule type" value="Genomic_DNA"/>
</dbReference>
<dbReference type="Proteomes" id="UP000002296">
    <property type="component" value="Unassembled WGS sequence"/>
</dbReference>
<reference evidence="1 2" key="1">
    <citation type="journal article" date="2005" name="Science">
        <title>The genome sequence of Trypanosoma cruzi, etiologic agent of Chagas disease.</title>
        <authorList>
            <person name="El-Sayed N.M."/>
            <person name="Myler P.J."/>
            <person name="Bartholomeu D.C."/>
            <person name="Nilsson D."/>
            <person name="Aggarwal G."/>
            <person name="Tran A.N."/>
            <person name="Ghedin E."/>
            <person name="Worthey E.A."/>
            <person name="Delcher A.L."/>
            <person name="Blandin G."/>
            <person name="Westenberger S.J."/>
            <person name="Caler E."/>
            <person name="Cerqueira G.C."/>
            <person name="Branche C."/>
            <person name="Haas B."/>
            <person name="Anupama A."/>
            <person name="Arner E."/>
            <person name="Aslund L."/>
            <person name="Attipoe P."/>
            <person name="Bontempi E."/>
            <person name="Bringaud F."/>
            <person name="Burton P."/>
            <person name="Cadag E."/>
            <person name="Campbell D.A."/>
            <person name="Carrington M."/>
            <person name="Crabtree J."/>
            <person name="Darban H."/>
            <person name="da Silveira J.F."/>
            <person name="de Jong P."/>
            <person name="Edwards K."/>
            <person name="Englund P.T."/>
            <person name="Fazelina G."/>
            <person name="Feldblyum T."/>
            <person name="Ferella M."/>
            <person name="Frasch A.C."/>
            <person name="Gull K."/>
            <person name="Horn D."/>
            <person name="Hou L."/>
            <person name="Huang Y."/>
            <person name="Kindlund E."/>
            <person name="Klingbeil M."/>
            <person name="Kluge S."/>
            <person name="Koo H."/>
            <person name="Lacerda D."/>
            <person name="Levin M.J."/>
            <person name="Lorenzi H."/>
            <person name="Louie T."/>
            <person name="Machado C.R."/>
            <person name="McCulloch R."/>
            <person name="McKenna A."/>
            <person name="Mizuno Y."/>
            <person name="Mottram J.C."/>
            <person name="Nelson S."/>
            <person name="Ochaya S."/>
            <person name="Osoegawa K."/>
            <person name="Pai G."/>
            <person name="Parsons M."/>
            <person name="Pentony M."/>
            <person name="Pettersson U."/>
            <person name="Pop M."/>
            <person name="Ramirez J.L."/>
            <person name="Rinta J."/>
            <person name="Robertson L."/>
            <person name="Salzberg S.L."/>
            <person name="Sanchez D.O."/>
            <person name="Seyler A."/>
            <person name="Sharma R."/>
            <person name="Shetty J."/>
            <person name="Simpson A.J."/>
            <person name="Sisk E."/>
            <person name="Tammi M.T."/>
            <person name="Tarleton R."/>
            <person name="Teixeira S."/>
            <person name="Van Aken S."/>
            <person name="Vogt C."/>
            <person name="Ward P.N."/>
            <person name="Wickstead B."/>
            <person name="Wortman J."/>
            <person name="White O."/>
            <person name="Fraser C.M."/>
            <person name="Stuart K.D."/>
            <person name="Andersson B."/>
        </authorList>
    </citation>
    <scope>NUCLEOTIDE SEQUENCE [LARGE SCALE GENOMIC DNA]</scope>
    <source>
        <strain evidence="1 2">CL Brener</strain>
    </source>
</reference>
<gene>
    <name evidence="1" type="ORF">Tc00.1047053510841.30</name>
</gene>
<proteinExistence type="predicted"/>
<evidence type="ECO:0000313" key="1">
    <source>
        <dbReference type="EMBL" id="EAN81971.1"/>
    </source>
</evidence>
<dbReference type="KEGG" id="tcr:510841.30"/>
<accession>Q4CNW8</accession>